<evidence type="ECO:0000313" key="3">
    <source>
        <dbReference type="Proteomes" id="UP000886689"/>
    </source>
</evidence>
<feature type="non-terminal residue" evidence="2">
    <location>
        <position position="118"/>
    </location>
</feature>
<feature type="domain" description="FIST C-domain" evidence="1">
    <location>
        <begin position="31"/>
        <end position="117"/>
    </location>
</feature>
<dbReference type="Proteomes" id="UP000886689">
    <property type="component" value="Unassembled WGS sequence"/>
</dbReference>
<dbReference type="Pfam" id="PF10442">
    <property type="entry name" value="FIST_C"/>
    <property type="match status" value="1"/>
</dbReference>
<evidence type="ECO:0000313" key="2">
    <source>
        <dbReference type="EMBL" id="MBK8523275.1"/>
    </source>
</evidence>
<evidence type="ECO:0000259" key="1">
    <source>
        <dbReference type="Pfam" id="PF10442"/>
    </source>
</evidence>
<gene>
    <name evidence="2" type="ORF">IPL58_03590</name>
</gene>
<proteinExistence type="predicted"/>
<protein>
    <submittedName>
        <fullName evidence="2">FIST C-terminal domain-containing protein</fullName>
    </submittedName>
</protein>
<name>A0A9D7PPP6_9PROT</name>
<comment type="caution">
    <text evidence="2">The sequence shown here is derived from an EMBL/GenBank/DDBJ whole genome shotgun (WGS) entry which is preliminary data.</text>
</comment>
<dbReference type="EMBL" id="JADJUC010000002">
    <property type="protein sequence ID" value="MBK8523275.1"/>
    <property type="molecule type" value="Genomic_DNA"/>
</dbReference>
<organism evidence="2 3">
    <name type="scientific">Candidatus Proximibacter danicus</name>
    <dbReference type="NCBI Taxonomy" id="2954365"/>
    <lineage>
        <taxon>Bacteria</taxon>
        <taxon>Pseudomonadati</taxon>
        <taxon>Pseudomonadota</taxon>
        <taxon>Betaproteobacteria</taxon>
        <taxon>Candidatus Proximibacter</taxon>
    </lineage>
</organism>
<sequence length="118" mass="13154">MIQELNWETAGGFYRGQVELQNPSLRGKPLFPDMNSAYPLCIAKEGSEDIIRDPMYITDADEVRVLSDVAENSVMYLAHGNRETLIEAAREAADTCPTPFNAEVCFVSDCYSRVLMLG</sequence>
<dbReference type="InterPro" id="IPR019494">
    <property type="entry name" value="FIST_C"/>
</dbReference>
<accession>A0A9D7PPP6</accession>
<dbReference type="AlphaFoldDB" id="A0A9D7PPP6"/>
<reference evidence="2" key="1">
    <citation type="submission" date="2020-10" db="EMBL/GenBank/DDBJ databases">
        <title>Connecting structure to function with the recovery of over 1000 high-quality activated sludge metagenome-assembled genomes encoding full-length rRNA genes using long-read sequencing.</title>
        <authorList>
            <person name="Singleton C.M."/>
            <person name="Petriglieri F."/>
            <person name="Kristensen J.M."/>
            <person name="Kirkegaard R.H."/>
            <person name="Michaelsen T.Y."/>
            <person name="Andersen M.H."/>
            <person name="Karst S.M."/>
            <person name="Dueholm M.S."/>
            <person name="Nielsen P.H."/>
            <person name="Albertsen M."/>
        </authorList>
    </citation>
    <scope>NUCLEOTIDE SEQUENCE</scope>
    <source>
        <strain evidence="2">Hirt_18-Q3-R61-65_BATAC.395</strain>
    </source>
</reference>